<protein>
    <submittedName>
        <fullName evidence="1">Membrane protein</fullName>
    </submittedName>
</protein>
<proteinExistence type="predicted"/>
<keyword evidence="2" id="KW-1185">Reference proteome</keyword>
<comment type="caution">
    <text evidence="1">The sequence shown here is derived from an EMBL/GenBank/DDBJ whole genome shotgun (WGS) entry which is preliminary data.</text>
</comment>
<reference evidence="1 2" key="1">
    <citation type="submission" date="2024-06" db="EMBL/GenBank/DDBJ databases">
        <title>Genomic Encyclopedia of Type Strains, Phase IV (KMG-IV): sequencing the most valuable type-strain genomes for metagenomic binning, comparative biology and taxonomic classification.</title>
        <authorList>
            <person name="Goeker M."/>
        </authorList>
    </citation>
    <scope>NUCLEOTIDE SEQUENCE [LARGE SCALE GENOMIC DNA]</scope>
    <source>
        <strain evidence="1 2">DSM 100022</strain>
    </source>
</reference>
<organism evidence="1 2">
    <name type="scientific">Mesorhizobium robiniae</name>
    <dbReference type="NCBI Taxonomy" id="559315"/>
    <lineage>
        <taxon>Bacteria</taxon>
        <taxon>Pseudomonadati</taxon>
        <taxon>Pseudomonadota</taxon>
        <taxon>Alphaproteobacteria</taxon>
        <taxon>Hyphomicrobiales</taxon>
        <taxon>Phyllobacteriaceae</taxon>
        <taxon>Mesorhizobium</taxon>
    </lineage>
</organism>
<gene>
    <name evidence="1" type="ORF">ABID19_006708</name>
</gene>
<name>A0ABV2GZD1_9HYPH</name>
<sequence>MAQNTPWGSMGPSIFNYASAPIVLSDYRDAYRTPDWIEGAARLQSGPSLAEQFEIPAA</sequence>
<evidence type="ECO:0000313" key="1">
    <source>
        <dbReference type="EMBL" id="MET3583643.1"/>
    </source>
</evidence>
<dbReference type="Proteomes" id="UP001549204">
    <property type="component" value="Unassembled WGS sequence"/>
</dbReference>
<evidence type="ECO:0000313" key="2">
    <source>
        <dbReference type="Proteomes" id="UP001549204"/>
    </source>
</evidence>
<dbReference type="EMBL" id="JBEPMC010000020">
    <property type="protein sequence ID" value="MET3583643.1"/>
    <property type="molecule type" value="Genomic_DNA"/>
</dbReference>
<accession>A0ABV2GZD1</accession>